<protein>
    <submittedName>
        <fullName evidence="1">Uncharacterized protein</fullName>
    </submittedName>
</protein>
<keyword evidence="2" id="KW-1185">Reference proteome</keyword>
<dbReference type="Proteomes" id="UP001145114">
    <property type="component" value="Unassembled WGS sequence"/>
</dbReference>
<organism evidence="1 2">
    <name type="scientific">Spiromyces aspiralis</name>
    <dbReference type="NCBI Taxonomy" id="68401"/>
    <lineage>
        <taxon>Eukaryota</taxon>
        <taxon>Fungi</taxon>
        <taxon>Fungi incertae sedis</taxon>
        <taxon>Zoopagomycota</taxon>
        <taxon>Kickxellomycotina</taxon>
        <taxon>Kickxellomycetes</taxon>
        <taxon>Kickxellales</taxon>
        <taxon>Kickxellaceae</taxon>
        <taxon>Spiromyces</taxon>
    </lineage>
</organism>
<sequence>MYSRLYPRDPPLEFMYLRDRDMYDVADEFLVSDGFSNSPEIYAAVKRHRNHTVAASDSGSSEDKDEDSRGNSTSLKRRRHQLSPTVSDTSKKREIVSLSEFGTSVFPQTVATVRPPQTGSRQKIAEGQVSDADNSHKVASAPIPAAADHTLVSTAPASSSEASLSALATVADGGELGVSKNVAASAPKSIPSVGSANSVISTTSNAAINSSARLKLRLKVRGTNTLLQIPEDGSLAPPPRPRASITPDRTASSLAGRPGEGSGAEGRASIEDQDALEGFDSPSSPISGQESDNVGTSQRLGGSEVTAATSDINHVSAVAGGEDGQLMSLVDGLTKKINQLHQLNAREQEVSERHTSAESPTHAPTTPEPWSTCATPSRDSVREGETALSPKDGNAASSEYNSLDNSDFMDETETVAGSVAALKSRQKLWGDSASEVGVSPLRAPLTINGGDISNIRITRRTKRLLSEMGLLEDKGLPSVPLGVHGGGRYKKSTGTEPPQPTDKSLPVQTARTDSNSKTDMRDNSKTVTSGTGASTPRSLIKGAQVRDQEAVAAQKESQLPSSNPNTAEGSTLLTGDMVDSGDKMEDKDQTVPPVTVDVAATPITEPATAIIGNSKQKDQGGESSESEADYTSSSDVADQVLDDDEEVEEGGDEMIGKAASKSLHRPGEETKIRTTQDAGGSKPPGVEGAESEAVDSDVDNNVVVRNFESLEPRVVIQAHQANIDQVQNDVGGTSEGSESDESGGTSSSDESEASYTSPDAGPTDKQQGSDKAGQPIFDPKKPRISESDAGIVSSTTLDSSSEASESSSEEAESESQGEDAMDQEKGDAAVDRELVPTDKGSGEMEIEGIISQSNAYVAAAAHSTSSEDEDSGSEGDSESSDSESSNSEQASVPTNSGRSGNRIKSKATVSTSDERESDGEGVAEHTATAGTVSRYSEVEEGSSSEEGEGEEESSEEEASEEGEESAAPAASAGITATTSGEAGESSGEELAESGSSESSEEESEVDEKSGSERGVVANAEAGEDTATSSEEESSSTESSNSSGPEENSGEEKVAPAAAKASNANPNQEPDESESSEGSSEEE</sequence>
<evidence type="ECO:0000313" key="1">
    <source>
        <dbReference type="EMBL" id="KAJ1679081.1"/>
    </source>
</evidence>
<comment type="caution">
    <text evidence="1">The sequence shown here is derived from an EMBL/GenBank/DDBJ whole genome shotgun (WGS) entry which is preliminary data.</text>
</comment>
<reference evidence="1" key="1">
    <citation type="submission" date="2022-06" db="EMBL/GenBank/DDBJ databases">
        <title>Phylogenomic reconstructions and comparative analyses of Kickxellomycotina fungi.</title>
        <authorList>
            <person name="Reynolds N.K."/>
            <person name="Stajich J.E."/>
            <person name="Barry K."/>
            <person name="Grigoriev I.V."/>
            <person name="Crous P."/>
            <person name="Smith M.E."/>
        </authorList>
    </citation>
    <scope>NUCLEOTIDE SEQUENCE</scope>
    <source>
        <strain evidence="1">RSA 2271</strain>
    </source>
</reference>
<dbReference type="EMBL" id="JAMZIH010000617">
    <property type="protein sequence ID" value="KAJ1679081.1"/>
    <property type="molecule type" value="Genomic_DNA"/>
</dbReference>
<feature type="non-terminal residue" evidence="1">
    <location>
        <position position="1082"/>
    </location>
</feature>
<name>A0ACC1HTU9_9FUNG</name>
<gene>
    <name evidence="1" type="ORF">EV182_002767</name>
</gene>
<evidence type="ECO:0000313" key="2">
    <source>
        <dbReference type="Proteomes" id="UP001145114"/>
    </source>
</evidence>
<proteinExistence type="predicted"/>
<accession>A0ACC1HTU9</accession>